<feature type="transmembrane region" description="Helical" evidence="1">
    <location>
        <begin position="33"/>
        <end position="54"/>
    </location>
</feature>
<dbReference type="AlphaFoldDB" id="A0A378QA51"/>
<evidence type="ECO:0008006" key="4">
    <source>
        <dbReference type="Google" id="ProtNLM"/>
    </source>
</evidence>
<dbReference type="EMBL" id="UGQA01000001">
    <property type="protein sequence ID" value="STY96067.1"/>
    <property type="molecule type" value="Genomic_DNA"/>
</dbReference>
<dbReference type="InterPro" id="IPR025324">
    <property type="entry name" value="DUF4230"/>
</dbReference>
<evidence type="ECO:0000313" key="3">
    <source>
        <dbReference type="Proteomes" id="UP000255193"/>
    </source>
</evidence>
<keyword evidence="1" id="KW-0812">Transmembrane</keyword>
<dbReference type="Pfam" id="PF14014">
    <property type="entry name" value="DUF4230"/>
    <property type="match status" value="1"/>
</dbReference>
<dbReference type="RefSeq" id="WP_079351955.1">
    <property type="nucleotide sequence ID" value="NZ_MXAO01000002.1"/>
</dbReference>
<protein>
    <recommendedName>
        <fullName evidence="4">DUF4230 domain-containing protein</fullName>
    </recommendedName>
</protein>
<sequence>MQPTSTPPTDPRPTTEPATPVVRVKPASTFGRWLSLLLLTLIALSLLGGLALYWRHSQPAPVETISREGVISKIQTLNRLQTVVYNVDTVITSQKEGNWYALWQDHQKALFVAHGRVQAGIDLSQLTPTNVQVEPETRNVTITLPPAQVLETYLDNIEVYDINTGLFNMFSADPQLFAQAQTVGKRQVLSSACRADILKLATDNAQKQVQSLFALADLNVIVNTVPPKACAS</sequence>
<organism evidence="2 3">
    <name type="scientific">Faucicola atlantae</name>
    <dbReference type="NCBI Taxonomy" id="34059"/>
    <lineage>
        <taxon>Bacteria</taxon>
        <taxon>Pseudomonadati</taxon>
        <taxon>Pseudomonadota</taxon>
        <taxon>Gammaproteobacteria</taxon>
        <taxon>Moraxellales</taxon>
        <taxon>Moraxellaceae</taxon>
        <taxon>Faucicola</taxon>
    </lineage>
</organism>
<dbReference type="Proteomes" id="UP000255193">
    <property type="component" value="Unassembled WGS sequence"/>
</dbReference>
<evidence type="ECO:0000313" key="2">
    <source>
        <dbReference type="EMBL" id="STY96067.1"/>
    </source>
</evidence>
<reference evidence="2 3" key="1">
    <citation type="submission" date="2018-06" db="EMBL/GenBank/DDBJ databases">
        <authorList>
            <consortium name="Pathogen Informatics"/>
            <person name="Doyle S."/>
        </authorList>
    </citation>
    <scope>NUCLEOTIDE SEQUENCE [LARGE SCALE GENOMIC DNA]</scope>
    <source>
        <strain evidence="2 3">NCTC11091</strain>
    </source>
</reference>
<evidence type="ECO:0000256" key="1">
    <source>
        <dbReference type="SAM" id="Phobius"/>
    </source>
</evidence>
<accession>A0A378QA51</accession>
<keyword evidence="1" id="KW-0472">Membrane</keyword>
<keyword evidence="1" id="KW-1133">Transmembrane helix</keyword>
<name>A0A378QA51_9GAMM</name>
<gene>
    <name evidence="2" type="ORF">NCTC11091_01877</name>
</gene>
<proteinExistence type="predicted"/>